<name>A0AAX2ZWG6_9MYCO</name>
<reference evidence="2 3" key="1">
    <citation type="journal article" date="2022" name="BMC Genomics">
        <title>Comparative genome analysis of mycobacteria focusing on tRNA and non-coding RNA.</title>
        <authorList>
            <person name="Behra P.R.K."/>
            <person name="Pettersson B.M.F."/>
            <person name="Ramesh M."/>
            <person name="Das S."/>
            <person name="Dasgupta S."/>
            <person name="Kirsebom L.A."/>
        </authorList>
    </citation>
    <scope>NUCLEOTIDE SEQUENCE [LARGE SCALE GENOMIC DNA]</scope>
    <source>
        <strain evidence="2 3">DSM 44677</strain>
    </source>
</reference>
<evidence type="ECO:0000256" key="1">
    <source>
        <dbReference type="SAM" id="Phobius"/>
    </source>
</evidence>
<sequence length="459" mass="50153">MAAVVLLSETESVSVTPSRHRKAPMPPWFTPGLFILVPVTMSFVAWSALAAWRNRAFRSGPFEKLAGWPDPSPVEPKGIVLLVIWYATMVAVATIGWRIGSAGRPPTSKVMETTSTPQFEKRYFLLILAISLVGVGYTYVQIASATSILGALGSQQANAFSQSISQSAGIGTLRYAPILAAPLGVYLWRKKTVRWPLMVAGVLLLFLDAVISSRLSLLMAAVVYLVIWAKTAVPSRRPGARRRRWMAIIAILLVGFSLLAVLNYFRNANYYRDVGVTSPIAMNFFQMGAYLSVPAQVQLGASGAIMEGSWEKDGDPVDSINAIEPTFLQFNKVTKDNSWKGAEVYGYSASFGSSFFTNSVFADIYSDFGAWGWYYTFLLYGLCGFLLAKIVRYNVVIAASGGVLAYCFAEVWRIQIVSYGFVIFLLLSTLACAVLAARWPFGRKSISDARISAVAGTSD</sequence>
<feature type="transmembrane region" description="Helical" evidence="1">
    <location>
        <begin position="371"/>
        <end position="388"/>
    </location>
</feature>
<proteinExistence type="predicted"/>
<feature type="transmembrane region" description="Helical" evidence="1">
    <location>
        <begin position="245"/>
        <end position="265"/>
    </location>
</feature>
<feature type="transmembrane region" description="Helical" evidence="1">
    <location>
        <begin position="217"/>
        <end position="233"/>
    </location>
</feature>
<dbReference type="RefSeq" id="WP_174814454.1">
    <property type="nucleotide sequence ID" value="NZ_AP022579.1"/>
</dbReference>
<feature type="transmembrane region" description="Helical" evidence="1">
    <location>
        <begin position="395"/>
        <end position="412"/>
    </location>
</feature>
<protein>
    <submittedName>
        <fullName evidence="2">Oligosaccharide repeat unit polymerase</fullName>
    </submittedName>
</protein>
<evidence type="ECO:0000313" key="3">
    <source>
        <dbReference type="Proteomes" id="UP001162885"/>
    </source>
</evidence>
<keyword evidence="1" id="KW-0472">Membrane</keyword>
<accession>A0AAX2ZWG6</accession>
<dbReference type="Proteomes" id="UP001162885">
    <property type="component" value="Chromosome"/>
</dbReference>
<dbReference type="AlphaFoldDB" id="A0AAX2ZWG6"/>
<feature type="transmembrane region" description="Helical" evidence="1">
    <location>
        <begin position="79"/>
        <end position="102"/>
    </location>
</feature>
<dbReference type="EMBL" id="CP060016">
    <property type="protein sequence ID" value="UNB99460.1"/>
    <property type="molecule type" value="Genomic_DNA"/>
</dbReference>
<organism evidence="2 3">
    <name type="scientific">Mycolicibacterium boenickei</name>
    <dbReference type="NCBI Taxonomy" id="146017"/>
    <lineage>
        <taxon>Bacteria</taxon>
        <taxon>Bacillati</taxon>
        <taxon>Actinomycetota</taxon>
        <taxon>Actinomycetes</taxon>
        <taxon>Mycobacteriales</taxon>
        <taxon>Mycobacteriaceae</taxon>
        <taxon>Mycolicibacterium</taxon>
    </lineage>
</organism>
<feature type="transmembrane region" description="Helical" evidence="1">
    <location>
        <begin position="418"/>
        <end position="437"/>
    </location>
</feature>
<feature type="transmembrane region" description="Helical" evidence="1">
    <location>
        <begin position="28"/>
        <end position="52"/>
    </location>
</feature>
<feature type="transmembrane region" description="Helical" evidence="1">
    <location>
        <begin position="172"/>
        <end position="188"/>
    </location>
</feature>
<keyword evidence="1" id="KW-0812">Transmembrane</keyword>
<gene>
    <name evidence="2" type="ORF">H5U98_29025</name>
</gene>
<keyword evidence="1" id="KW-1133">Transmembrane helix</keyword>
<evidence type="ECO:0000313" key="2">
    <source>
        <dbReference type="EMBL" id="UNB99460.1"/>
    </source>
</evidence>
<feature type="transmembrane region" description="Helical" evidence="1">
    <location>
        <begin position="123"/>
        <end position="152"/>
    </location>
</feature>